<dbReference type="Proteomes" id="UP000266292">
    <property type="component" value="Chromosome"/>
</dbReference>
<evidence type="ECO:0000313" key="2">
    <source>
        <dbReference type="Proteomes" id="UP000266292"/>
    </source>
</evidence>
<dbReference type="AlphaFoldDB" id="A0A1X9YNY8"/>
<protein>
    <submittedName>
        <fullName evidence="1">Uncharacterized protein</fullName>
    </submittedName>
</protein>
<dbReference type="KEGG" id="pact:CA264_03460"/>
<accession>A0A1X9YNY8</accession>
<dbReference type="OrthoDB" id="851795at2"/>
<dbReference type="EMBL" id="CP021235">
    <property type="protein sequence ID" value="ARS34575.1"/>
    <property type="molecule type" value="Genomic_DNA"/>
</dbReference>
<name>A0A1X9YNY8_9BACT</name>
<dbReference type="RefSeq" id="WP_025604625.1">
    <property type="nucleotide sequence ID" value="NZ_CP021235.1"/>
</dbReference>
<keyword evidence="2" id="KW-1185">Reference proteome</keyword>
<sequence length="140" mass="15419">MDTPEEMMDEAGTTLPNPKAVIPNALQDVNVLFMGPVVDGYFQPVPDKVNTPPRWEQGSYSITADKWPPPSLSPNLMDLTPYNGYAIMVMASAWDKEVISQARIFGVLSTMANDVIANFAYDCLQEKEEEIAAYISGISN</sequence>
<evidence type="ECO:0000313" key="1">
    <source>
        <dbReference type="EMBL" id="ARS34575.1"/>
    </source>
</evidence>
<proteinExistence type="predicted"/>
<reference evidence="2" key="1">
    <citation type="submission" date="2017-05" db="EMBL/GenBank/DDBJ databases">
        <authorList>
            <person name="Ray J."/>
            <person name="Price M."/>
            <person name="Deutschbauer A."/>
        </authorList>
    </citation>
    <scope>NUCLEOTIDE SEQUENCE [LARGE SCALE GENOMIC DNA]</scope>
    <source>
        <strain evidence="2">DSM 19842</strain>
    </source>
</reference>
<organism evidence="1 2">
    <name type="scientific">Pontibacter actiniarum</name>
    <dbReference type="NCBI Taxonomy" id="323450"/>
    <lineage>
        <taxon>Bacteria</taxon>
        <taxon>Pseudomonadati</taxon>
        <taxon>Bacteroidota</taxon>
        <taxon>Cytophagia</taxon>
        <taxon>Cytophagales</taxon>
        <taxon>Hymenobacteraceae</taxon>
        <taxon>Pontibacter</taxon>
    </lineage>
</organism>
<gene>
    <name evidence="1" type="ORF">CA264_03460</name>
</gene>